<proteinExistence type="predicted"/>
<name>A0ABR1BP14_NECAM</name>
<dbReference type="Proteomes" id="UP001303046">
    <property type="component" value="Unassembled WGS sequence"/>
</dbReference>
<reference evidence="1 2" key="1">
    <citation type="submission" date="2023-08" db="EMBL/GenBank/DDBJ databases">
        <title>A Necator americanus chromosomal reference genome.</title>
        <authorList>
            <person name="Ilik V."/>
            <person name="Petrzelkova K.J."/>
            <person name="Pardy F."/>
            <person name="Fuh T."/>
            <person name="Niatou-Singa F.S."/>
            <person name="Gouil Q."/>
            <person name="Baker L."/>
            <person name="Ritchie M.E."/>
            <person name="Jex A.R."/>
            <person name="Gazzola D."/>
            <person name="Li H."/>
            <person name="Toshio Fujiwara R."/>
            <person name="Zhan B."/>
            <person name="Aroian R.V."/>
            <person name="Pafco B."/>
            <person name="Schwarz E.M."/>
        </authorList>
    </citation>
    <scope>NUCLEOTIDE SEQUENCE [LARGE SCALE GENOMIC DNA]</scope>
    <source>
        <strain evidence="1 2">Aroian</strain>
        <tissue evidence="1">Whole animal</tissue>
    </source>
</reference>
<evidence type="ECO:0008006" key="3">
    <source>
        <dbReference type="Google" id="ProtNLM"/>
    </source>
</evidence>
<gene>
    <name evidence="1" type="primary">Necator_chrI.g1794</name>
    <name evidence="1" type="ORF">RB195_005668</name>
</gene>
<evidence type="ECO:0000313" key="1">
    <source>
        <dbReference type="EMBL" id="KAK6728152.1"/>
    </source>
</evidence>
<sequence length="138" mass="15894">MYCHFIVRPVKRAAHSMFVNEVLSAVSTLLPLDLLRLARTATVMRTSVPVALKSFLMTSTISADRKVFVYEESRKKSLGLLMRFSFLIQAISPLFDFRKENIPDGVSFILQSEESSMRILERPELMLRIFFCVLVKFI</sequence>
<dbReference type="EMBL" id="JAVFWL010000001">
    <property type="protein sequence ID" value="KAK6728152.1"/>
    <property type="molecule type" value="Genomic_DNA"/>
</dbReference>
<protein>
    <recommendedName>
        <fullName evidence="3">F-box domain-containing protein</fullName>
    </recommendedName>
</protein>
<organism evidence="1 2">
    <name type="scientific">Necator americanus</name>
    <name type="common">Human hookworm</name>
    <dbReference type="NCBI Taxonomy" id="51031"/>
    <lineage>
        <taxon>Eukaryota</taxon>
        <taxon>Metazoa</taxon>
        <taxon>Ecdysozoa</taxon>
        <taxon>Nematoda</taxon>
        <taxon>Chromadorea</taxon>
        <taxon>Rhabditida</taxon>
        <taxon>Rhabditina</taxon>
        <taxon>Rhabditomorpha</taxon>
        <taxon>Strongyloidea</taxon>
        <taxon>Ancylostomatidae</taxon>
        <taxon>Bunostominae</taxon>
        <taxon>Necator</taxon>
    </lineage>
</organism>
<comment type="caution">
    <text evidence="1">The sequence shown here is derived from an EMBL/GenBank/DDBJ whole genome shotgun (WGS) entry which is preliminary data.</text>
</comment>
<accession>A0ABR1BP14</accession>
<evidence type="ECO:0000313" key="2">
    <source>
        <dbReference type="Proteomes" id="UP001303046"/>
    </source>
</evidence>
<keyword evidence="2" id="KW-1185">Reference proteome</keyword>